<protein>
    <submittedName>
        <fullName evidence="1">Uncharacterized protein</fullName>
    </submittedName>
</protein>
<reference evidence="1" key="1">
    <citation type="journal article" date="2018" name="Genome Biol.">
        <title>SKESA: strategic k-mer extension for scrupulous assemblies.</title>
        <authorList>
            <person name="Souvorov A."/>
            <person name="Agarwala R."/>
            <person name="Lipman D.J."/>
        </authorList>
    </citation>
    <scope>NUCLEOTIDE SEQUENCE</scope>
    <source>
        <strain evidence="1">5202-64</strain>
    </source>
</reference>
<comment type="caution">
    <text evidence="1">The sequence shown here is derived from an EMBL/GenBank/DDBJ whole genome shotgun (WGS) entry which is preliminary data.</text>
</comment>
<evidence type="ECO:0000313" key="1">
    <source>
        <dbReference type="EMBL" id="HAE3250713.1"/>
    </source>
</evidence>
<gene>
    <name evidence="1" type="ORF">GND67_002531</name>
</gene>
<organism evidence="1">
    <name type="scientific">Salmonella enterica subsp. salamae serovar 48:d:z6</name>
    <dbReference type="NCBI Taxonomy" id="1151170"/>
    <lineage>
        <taxon>Bacteria</taxon>
        <taxon>Pseudomonadati</taxon>
        <taxon>Pseudomonadota</taxon>
        <taxon>Gammaproteobacteria</taxon>
        <taxon>Enterobacterales</taxon>
        <taxon>Enterobacteriaceae</taxon>
        <taxon>Salmonella</taxon>
    </lineage>
</organism>
<proteinExistence type="predicted"/>
<accession>A0A729JQE0</accession>
<dbReference type="EMBL" id="DAARNL010000012">
    <property type="protein sequence ID" value="HAE3250713.1"/>
    <property type="molecule type" value="Genomic_DNA"/>
</dbReference>
<name>A0A729JQE0_SALER</name>
<dbReference type="AlphaFoldDB" id="A0A729JQE0"/>
<reference evidence="1" key="2">
    <citation type="submission" date="2018-07" db="EMBL/GenBank/DDBJ databases">
        <authorList>
            <consortium name="NCBI Pathogen Detection Project"/>
        </authorList>
    </citation>
    <scope>NUCLEOTIDE SEQUENCE</scope>
    <source>
        <strain evidence="1">5202-64</strain>
    </source>
</reference>
<sequence>MIRASVVASPANKLTDYSGHTVAGTSLEVIPAFIPTRLYRIQNLSSSETIWINDTGDPATSGAGSYALPPGAYYEFTTPFSVNIYADSAVPFSAARY</sequence>